<dbReference type="Pfam" id="PF16845">
    <property type="entry name" value="SQAPI"/>
    <property type="match status" value="1"/>
</dbReference>
<dbReference type="SUPFAM" id="SSF54403">
    <property type="entry name" value="Cystatin/monellin"/>
    <property type="match status" value="1"/>
</dbReference>
<dbReference type="Gene3D" id="3.10.450.10">
    <property type="match status" value="1"/>
</dbReference>
<accession>A0A8S2A1A1</accession>
<evidence type="ECO:0000256" key="1">
    <source>
        <dbReference type="ARBA" id="ARBA00022690"/>
    </source>
</evidence>
<name>A0A8S2A1A1_ARAAE</name>
<gene>
    <name evidence="4" type="ORF">AARE701A_LOCUS9264</name>
</gene>
<keyword evidence="2" id="KW-0789">Thiol protease inhibitor</keyword>
<sequence>MEGGWFPIKDIDDPSVDDIAKFAITRNNKENNSALKLQTVVSGESQVVCGIIFRLIIDVSEGDDGDIKTYEAEVYQPPWRDNPLVLNYFKLIN</sequence>
<dbReference type="InterPro" id="IPR046350">
    <property type="entry name" value="Cystatin_sf"/>
</dbReference>
<evidence type="ECO:0000259" key="3">
    <source>
        <dbReference type="SMART" id="SM00043"/>
    </source>
</evidence>
<dbReference type="AlphaFoldDB" id="A0A8S2A1A1"/>
<evidence type="ECO:0000313" key="5">
    <source>
        <dbReference type="Proteomes" id="UP000682877"/>
    </source>
</evidence>
<dbReference type="InterPro" id="IPR000010">
    <property type="entry name" value="Cystatin_dom"/>
</dbReference>
<keyword evidence="1" id="KW-0646">Protease inhibitor</keyword>
<reference evidence="4" key="1">
    <citation type="submission" date="2021-01" db="EMBL/GenBank/DDBJ databases">
        <authorList>
            <person name="Bezrukov I."/>
        </authorList>
    </citation>
    <scope>NUCLEOTIDE SEQUENCE</scope>
</reference>
<dbReference type="CDD" id="cd00042">
    <property type="entry name" value="CY"/>
    <property type="match status" value="1"/>
</dbReference>
<feature type="domain" description="Cystatin" evidence="3">
    <location>
        <begin position="1"/>
        <end position="91"/>
    </location>
</feature>
<dbReference type="EMBL" id="LR999454">
    <property type="protein sequence ID" value="CAE6001971.1"/>
    <property type="molecule type" value="Genomic_DNA"/>
</dbReference>
<dbReference type="Proteomes" id="UP000682877">
    <property type="component" value="Chromosome 4"/>
</dbReference>
<dbReference type="SMART" id="SM00043">
    <property type="entry name" value="CY"/>
    <property type="match status" value="1"/>
</dbReference>
<protein>
    <recommendedName>
        <fullName evidence="3">Cystatin domain-containing protein</fullName>
    </recommendedName>
</protein>
<organism evidence="4 5">
    <name type="scientific">Arabidopsis arenosa</name>
    <name type="common">Sand rock-cress</name>
    <name type="synonym">Cardaminopsis arenosa</name>
    <dbReference type="NCBI Taxonomy" id="38785"/>
    <lineage>
        <taxon>Eukaryota</taxon>
        <taxon>Viridiplantae</taxon>
        <taxon>Streptophyta</taxon>
        <taxon>Embryophyta</taxon>
        <taxon>Tracheophyta</taxon>
        <taxon>Spermatophyta</taxon>
        <taxon>Magnoliopsida</taxon>
        <taxon>eudicotyledons</taxon>
        <taxon>Gunneridae</taxon>
        <taxon>Pentapetalae</taxon>
        <taxon>rosids</taxon>
        <taxon>malvids</taxon>
        <taxon>Brassicales</taxon>
        <taxon>Brassicaceae</taxon>
        <taxon>Camelineae</taxon>
        <taxon>Arabidopsis</taxon>
    </lineage>
</organism>
<keyword evidence="5" id="KW-1185">Reference proteome</keyword>
<evidence type="ECO:0000256" key="2">
    <source>
        <dbReference type="ARBA" id="ARBA00022704"/>
    </source>
</evidence>
<dbReference type="GO" id="GO:0004869">
    <property type="term" value="F:cysteine-type endopeptidase inhibitor activity"/>
    <property type="evidence" value="ECO:0007669"/>
    <property type="project" value="UniProtKB-KW"/>
</dbReference>
<dbReference type="PANTHER" id="PTHR47364">
    <property type="entry name" value="CYSTEINE PROTEINASE INHIBITOR 5"/>
    <property type="match status" value="1"/>
</dbReference>
<evidence type="ECO:0000313" key="4">
    <source>
        <dbReference type="EMBL" id="CAE6001971.1"/>
    </source>
</evidence>
<dbReference type="PANTHER" id="PTHR47364:SF2">
    <property type="entry name" value="CYSTEINE PROTEINASE INHIBITOR 5"/>
    <property type="match status" value="1"/>
</dbReference>
<proteinExistence type="predicted"/>